<dbReference type="EMBL" id="BMAW01120756">
    <property type="protein sequence ID" value="GFT90628.1"/>
    <property type="molecule type" value="Genomic_DNA"/>
</dbReference>
<dbReference type="Proteomes" id="UP000887013">
    <property type="component" value="Unassembled WGS sequence"/>
</dbReference>
<comment type="caution">
    <text evidence="1">The sequence shown here is derived from an EMBL/GenBank/DDBJ whole genome shotgun (WGS) entry which is preliminary data.</text>
</comment>
<gene>
    <name evidence="1" type="ORF">NPIL_143301</name>
</gene>
<accession>A0A8X6Q0V0</accession>
<dbReference type="AlphaFoldDB" id="A0A8X6Q0V0"/>
<proteinExistence type="predicted"/>
<evidence type="ECO:0000313" key="1">
    <source>
        <dbReference type="EMBL" id="GFT90628.1"/>
    </source>
</evidence>
<protein>
    <submittedName>
        <fullName evidence="1">Uncharacterized protein</fullName>
    </submittedName>
</protein>
<reference evidence="1" key="1">
    <citation type="submission" date="2020-08" db="EMBL/GenBank/DDBJ databases">
        <title>Multicomponent nature underlies the extraordinary mechanical properties of spider dragline silk.</title>
        <authorList>
            <person name="Kono N."/>
            <person name="Nakamura H."/>
            <person name="Mori M."/>
            <person name="Yoshida Y."/>
            <person name="Ohtoshi R."/>
            <person name="Malay A.D."/>
            <person name="Moran D.A.P."/>
            <person name="Tomita M."/>
            <person name="Numata K."/>
            <person name="Arakawa K."/>
        </authorList>
    </citation>
    <scope>NUCLEOTIDE SEQUENCE</scope>
</reference>
<organism evidence="1 2">
    <name type="scientific">Nephila pilipes</name>
    <name type="common">Giant wood spider</name>
    <name type="synonym">Nephila maculata</name>
    <dbReference type="NCBI Taxonomy" id="299642"/>
    <lineage>
        <taxon>Eukaryota</taxon>
        <taxon>Metazoa</taxon>
        <taxon>Ecdysozoa</taxon>
        <taxon>Arthropoda</taxon>
        <taxon>Chelicerata</taxon>
        <taxon>Arachnida</taxon>
        <taxon>Araneae</taxon>
        <taxon>Araneomorphae</taxon>
        <taxon>Entelegynae</taxon>
        <taxon>Araneoidea</taxon>
        <taxon>Nephilidae</taxon>
        <taxon>Nephila</taxon>
    </lineage>
</organism>
<sequence length="138" mass="15871">MFGDPCSRLIAVREILAVSLHLVPRDWEKIPRDADVLQRLTLFGPTPKINHQKEIGPFSLNVLLLNLPRLVRTYVLKRPAAEISRSFEVFFPPSFFWFQFTSPLDLFLSYPSCMSPRVDFKVQANLMLSSPFNPYGCP</sequence>
<keyword evidence="2" id="KW-1185">Reference proteome</keyword>
<evidence type="ECO:0000313" key="2">
    <source>
        <dbReference type="Proteomes" id="UP000887013"/>
    </source>
</evidence>
<name>A0A8X6Q0V0_NEPPI</name>